<gene>
    <name evidence="17" type="ORF">GSCOC_T00033981001</name>
</gene>
<dbReference type="SUPFAM" id="SSF52058">
    <property type="entry name" value="L domain-like"/>
    <property type="match status" value="1"/>
</dbReference>
<dbReference type="EMBL" id="HG739141">
    <property type="protein sequence ID" value="CDP11614.1"/>
    <property type="molecule type" value="Genomic_DNA"/>
</dbReference>
<sequence length="1288" mass="147997">MRNISSSSSTSCFDVARNHLDYLDSRYKGLFKSHIWELNMGISLLETFDLYIRNFRRKRSKECMGLEYDKEDRGDAESDSLRLSSISLRIQELVSGITHEPNFDRVRRISPDDFKCQLDRFEGNIRLIFDSDIKELNIVSLLHYYLLGDSQLVMDIIDSILENLRRLCTRNYRDDAALQSVMGTLQEKLMFLKSFICFATLQGVKGQQLVDLLVHIEVVAINAASLISTSWFQRNDEQVCNEMESEISQLIQKKIDPVDLQDRETYIHVLTASKLSPSSHTLALEKNKHLVAEFIDHLLHIIMELTESYTSFLLPVKDQLLKLYEGARFLSVLLSQQHEQFDKLNDEMKDLIGFVVCDTGIVIFSLYKSEMTEGLPKEIDLVASHLLELLKLIIPEIEQICPLQPPSSSISFPRTNELGSIDFLLETLKELENSTANSIAFPNNQIHTVREDIDFLRSLLGKIAEQRKRNEKLKALWSRIIELAYRAEIIIDSTLPGGKHQHCLDVIAGDVKLMKIEAKEIYDSIRFDYETQSIVKTTIRMPSQVTAPISNEAVVGLNDEGEIIIDGLVRGPSRLDIVAIVGMPGLGKTTLANKVYGDPLVKSHFHIRSWCCFSRAYTKHSLLVQMLCNIDRGNSDEYFRTDEDYMAERLRKLLKGNRYLIVLDDVWDILGWDLLKLSLPDDCNGSRILLTSRFQELPLQIKLDSEPHHLRPLTDNESCELLQKKLFSKEDCPPILSNVLLDAAKYCKGLPLTVVLVAGILATTEQDCWEEVVIHLTSSIFVDNEYCMKTIELSFNNLPDYLKPCLLYFGAFQEDQEIPIRRLLWIWISEGFVQKTEGKSLEDVADEYLMDLIGRSLVMAAQQRSLGGIKACRIHDLVHEFCVAKAEEESFLQILHVDNLLTFTGPCKPHRLSIHPTMTMGLTKSRLFFPNLRSLLFCGDSYTQLDKNSSKFLLSKLLRVLDFWNTPYWISSFPREVVFLIHLRYLRIGRFVGDIPSAIANLSRLETFVVEARHGNYLLPNTIWSIETLRYLVTSLSDCGFIFPMDNLEGSPDLKHLDTLCLAIPRSSQNAQKILSKLQSTRRLTITYGIQRMTYESYQALRSGGNRKEILVLNYMSRLESLKISRISGDEFEFSLNLNLKKLTLSYNYWPWGKISAIGKNLPNLVVLKLCHRSVREEEWEMEEGEFCNLRFLKLSGLYIRRWTASSDNFSCLEKLVLEFCEELEEVPPCLGESVTLKMIEVKRCSESAVNSVEQILQEQREWGNKDLKSVIIRSTQKRSQRREEFHS</sequence>
<dbReference type="Proteomes" id="UP000295252">
    <property type="component" value="Chromosome III"/>
</dbReference>
<dbReference type="Pfam" id="PF12061">
    <property type="entry name" value="NB-LRR"/>
    <property type="match status" value="1"/>
</dbReference>
<keyword evidence="12" id="KW-0175">Coiled coil</keyword>
<dbReference type="Gramene" id="CDP11614">
    <property type="protein sequence ID" value="CDP11614"/>
    <property type="gene ID" value="GSCOC_T00033981001"/>
</dbReference>
<keyword evidence="11" id="KW-0067">ATP-binding</keyword>
<feature type="domain" description="Late blight resistance protein R1A-like N-terminal" evidence="14">
    <location>
        <begin position="150"/>
        <end position="374"/>
    </location>
</feature>
<dbReference type="InParanoid" id="A0A068UTP4"/>
<name>A0A068UTP4_COFCA</name>
<evidence type="ECO:0000313" key="17">
    <source>
        <dbReference type="EMBL" id="CDP11614.1"/>
    </source>
</evidence>
<dbReference type="InterPro" id="IPR058922">
    <property type="entry name" value="WHD_DRP"/>
</dbReference>
<dbReference type="Gene3D" id="1.10.8.430">
    <property type="entry name" value="Helical domain of apoptotic protease-activating factors"/>
    <property type="match status" value="1"/>
</dbReference>
<evidence type="ECO:0000313" key="18">
    <source>
        <dbReference type="Proteomes" id="UP000295252"/>
    </source>
</evidence>
<evidence type="ECO:0000259" key="13">
    <source>
        <dbReference type="Pfam" id="PF00931"/>
    </source>
</evidence>
<evidence type="ECO:0000256" key="8">
    <source>
        <dbReference type="ARBA" id="ARBA00022737"/>
    </source>
</evidence>
<dbReference type="SUPFAM" id="SSF52540">
    <property type="entry name" value="P-loop containing nucleoside triphosphate hydrolases"/>
    <property type="match status" value="1"/>
</dbReference>
<keyword evidence="5" id="KW-0963">Cytoplasm</keyword>
<evidence type="ECO:0000256" key="9">
    <source>
        <dbReference type="ARBA" id="ARBA00022741"/>
    </source>
</evidence>
<evidence type="ECO:0000256" key="5">
    <source>
        <dbReference type="ARBA" id="ARBA00022490"/>
    </source>
</evidence>
<dbReference type="Gene3D" id="1.20.5.4130">
    <property type="match status" value="1"/>
</dbReference>
<dbReference type="GO" id="GO:0016020">
    <property type="term" value="C:membrane"/>
    <property type="evidence" value="ECO:0007669"/>
    <property type="project" value="UniProtKB-SubCell"/>
</dbReference>
<evidence type="ECO:0000256" key="6">
    <source>
        <dbReference type="ARBA" id="ARBA00022614"/>
    </source>
</evidence>
<keyword evidence="9" id="KW-0547">Nucleotide-binding</keyword>
<dbReference type="Gene3D" id="3.40.50.300">
    <property type="entry name" value="P-loop containing nucleotide triphosphate hydrolases"/>
    <property type="match status" value="1"/>
</dbReference>
<proteinExistence type="inferred from homology"/>
<reference evidence="18" key="1">
    <citation type="journal article" date="2014" name="Science">
        <title>The coffee genome provides insight into the convergent evolution of caffeine biosynthesis.</title>
        <authorList>
            <person name="Denoeud F."/>
            <person name="Carretero-Paulet L."/>
            <person name="Dereeper A."/>
            <person name="Droc G."/>
            <person name="Guyot R."/>
            <person name="Pietrella M."/>
            <person name="Zheng C."/>
            <person name="Alberti A."/>
            <person name="Anthony F."/>
            <person name="Aprea G."/>
            <person name="Aury J.M."/>
            <person name="Bento P."/>
            <person name="Bernard M."/>
            <person name="Bocs S."/>
            <person name="Campa C."/>
            <person name="Cenci A."/>
            <person name="Combes M.C."/>
            <person name="Crouzillat D."/>
            <person name="Da Silva C."/>
            <person name="Daddiego L."/>
            <person name="De Bellis F."/>
            <person name="Dussert S."/>
            <person name="Garsmeur O."/>
            <person name="Gayraud T."/>
            <person name="Guignon V."/>
            <person name="Jahn K."/>
            <person name="Jamilloux V."/>
            <person name="Joet T."/>
            <person name="Labadie K."/>
            <person name="Lan T."/>
            <person name="Leclercq J."/>
            <person name="Lepelley M."/>
            <person name="Leroy T."/>
            <person name="Li L.T."/>
            <person name="Librado P."/>
            <person name="Lopez L."/>
            <person name="Munoz A."/>
            <person name="Noel B."/>
            <person name="Pallavicini A."/>
            <person name="Perrotta G."/>
            <person name="Poncet V."/>
            <person name="Pot D."/>
            <person name="Priyono X."/>
            <person name="Rigoreau M."/>
            <person name="Rouard M."/>
            <person name="Rozas J."/>
            <person name="Tranchant-Dubreuil C."/>
            <person name="VanBuren R."/>
            <person name="Zhang Q."/>
            <person name="Andrade A.C."/>
            <person name="Argout X."/>
            <person name="Bertrand B."/>
            <person name="de Kochko A."/>
            <person name="Graziosi G."/>
            <person name="Henry R.J."/>
            <person name="Jayarama X."/>
            <person name="Ming R."/>
            <person name="Nagai C."/>
            <person name="Rounsley S."/>
            <person name="Sankoff D."/>
            <person name="Giuliano G."/>
            <person name="Albert V.A."/>
            <person name="Wincker P."/>
            <person name="Lashermes P."/>
        </authorList>
    </citation>
    <scope>NUCLEOTIDE SEQUENCE [LARGE SCALE GENOMIC DNA]</scope>
    <source>
        <strain evidence="18">cv. DH200-94</strain>
    </source>
</reference>
<feature type="domain" description="Disease resistance protein winged helix" evidence="15">
    <location>
        <begin position="812"/>
        <end position="881"/>
    </location>
</feature>
<dbReference type="CDD" id="cd14798">
    <property type="entry name" value="RX-CC_like"/>
    <property type="match status" value="1"/>
</dbReference>
<dbReference type="FunFam" id="3.40.50.300:FF:001091">
    <property type="entry name" value="Probable disease resistance protein At1g61300"/>
    <property type="match status" value="1"/>
</dbReference>
<evidence type="ECO:0000259" key="14">
    <source>
        <dbReference type="Pfam" id="PF12061"/>
    </source>
</evidence>
<evidence type="ECO:0000259" key="15">
    <source>
        <dbReference type="Pfam" id="PF23559"/>
    </source>
</evidence>
<comment type="function">
    <text evidence="1">Confers resistance to late blight (Phytophthora infestans) races carrying the avirulence gene Avr1. Resistance proteins guard the plant against pathogens that contain an appropriate avirulence protein via an indirect interaction with this avirulence protein. That triggers a defense system including the hypersensitive response, which restricts the pathogen growth.</text>
</comment>
<dbReference type="InterPro" id="IPR027417">
    <property type="entry name" value="P-loop_NTPase"/>
</dbReference>
<organism evidence="17 18">
    <name type="scientific">Coffea canephora</name>
    <name type="common">Robusta coffee</name>
    <dbReference type="NCBI Taxonomy" id="49390"/>
    <lineage>
        <taxon>Eukaryota</taxon>
        <taxon>Viridiplantae</taxon>
        <taxon>Streptophyta</taxon>
        <taxon>Embryophyta</taxon>
        <taxon>Tracheophyta</taxon>
        <taxon>Spermatophyta</taxon>
        <taxon>Magnoliopsida</taxon>
        <taxon>eudicotyledons</taxon>
        <taxon>Gunneridae</taxon>
        <taxon>Pentapetalae</taxon>
        <taxon>asterids</taxon>
        <taxon>lamiids</taxon>
        <taxon>Gentianales</taxon>
        <taxon>Rubiaceae</taxon>
        <taxon>Ixoroideae</taxon>
        <taxon>Gardenieae complex</taxon>
        <taxon>Bertiereae - Coffeeae clade</taxon>
        <taxon>Coffeeae</taxon>
        <taxon>Coffea</taxon>
    </lineage>
</organism>
<feature type="domain" description="NB-ARC" evidence="13">
    <location>
        <begin position="564"/>
        <end position="731"/>
    </location>
</feature>
<comment type="similarity">
    <text evidence="4">Belongs to the disease resistance NB-LRR family.</text>
</comment>
<accession>A0A068UTP4</accession>
<dbReference type="InterPro" id="IPR044974">
    <property type="entry name" value="Disease_R_plants"/>
</dbReference>
<dbReference type="Gene3D" id="3.80.10.10">
    <property type="entry name" value="Ribonuclease Inhibitor"/>
    <property type="match status" value="1"/>
</dbReference>
<dbReference type="InterPro" id="IPR032675">
    <property type="entry name" value="LRR_dom_sf"/>
</dbReference>
<dbReference type="GO" id="GO:0005524">
    <property type="term" value="F:ATP binding"/>
    <property type="evidence" value="ECO:0007669"/>
    <property type="project" value="UniProtKB-KW"/>
</dbReference>
<dbReference type="FunFam" id="1.10.10.10:FF:000322">
    <property type="entry name" value="Probable disease resistance protein At1g63360"/>
    <property type="match status" value="1"/>
</dbReference>
<dbReference type="Pfam" id="PF23598">
    <property type="entry name" value="LRR_14"/>
    <property type="match status" value="1"/>
</dbReference>
<evidence type="ECO:0000256" key="12">
    <source>
        <dbReference type="ARBA" id="ARBA00023054"/>
    </source>
</evidence>
<dbReference type="Gene3D" id="1.10.10.10">
    <property type="entry name" value="Winged helix-like DNA-binding domain superfamily/Winged helix DNA-binding domain"/>
    <property type="match status" value="1"/>
</dbReference>
<dbReference type="GO" id="GO:0005737">
    <property type="term" value="C:cytoplasm"/>
    <property type="evidence" value="ECO:0007669"/>
    <property type="project" value="UniProtKB-SubCell"/>
</dbReference>
<dbReference type="InterPro" id="IPR036388">
    <property type="entry name" value="WH-like_DNA-bd_sf"/>
</dbReference>
<keyword evidence="10" id="KW-0611">Plant defense</keyword>
<dbReference type="PANTHER" id="PTHR23155:SF1152">
    <property type="entry name" value="AAA+ ATPASE DOMAIN-CONTAINING PROTEIN"/>
    <property type="match status" value="1"/>
</dbReference>
<evidence type="ECO:0000256" key="3">
    <source>
        <dbReference type="ARBA" id="ARBA00004496"/>
    </source>
</evidence>
<dbReference type="GO" id="GO:0043531">
    <property type="term" value="F:ADP binding"/>
    <property type="evidence" value="ECO:0007669"/>
    <property type="project" value="InterPro"/>
</dbReference>
<evidence type="ECO:0000256" key="4">
    <source>
        <dbReference type="ARBA" id="ARBA00008894"/>
    </source>
</evidence>
<comment type="subcellular location">
    <subcellularLocation>
        <location evidence="3">Cytoplasm</location>
    </subcellularLocation>
    <subcellularLocation>
        <location evidence="2">Membrane</location>
        <topology evidence="2">Peripheral membrane protein</topology>
    </subcellularLocation>
</comment>
<dbReference type="Pfam" id="PF00931">
    <property type="entry name" value="NB-ARC"/>
    <property type="match status" value="1"/>
</dbReference>
<dbReference type="OMA" id="SATNCKM"/>
<dbReference type="PANTHER" id="PTHR23155">
    <property type="entry name" value="DISEASE RESISTANCE PROTEIN RP"/>
    <property type="match status" value="1"/>
</dbReference>
<dbReference type="InterPro" id="IPR055414">
    <property type="entry name" value="LRR_R13L4/SHOC2-like"/>
</dbReference>
<protein>
    <submittedName>
        <fullName evidence="17">Uncharacterized protein</fullName>
    </submittedName>
</protein>
<keyword evidence="18" id="KW-1185">Reference proteome</keyword>
<evidence type="ECO:0000256" key="7">
    <source>
        <dbReference type="ARBA" id="ARBA00022667"/>
    </source>
</evidence>
<dbReference type="InterPro" id="IPR038005">
    <property type="entry name" value="RX-like_CC"/>
</dbReference>
<dbReference type="InterPro" id="IPR021929">
    <property type="entry name" value="R1A-like_N"/>
</dbReference>
<keyword evidence="6" id="KW-0433">Leucine-rich repeat</keyword>
<dbReference type="InterPro" id="IPR002182">
    <property type="entry name" value="NB-ARC"/>
</dbReference>
<dbReference type="InterPro" id="IPR042197">
    <property type="entry name" value="Apaf_helical"/>
</dbReference>
<dbReference type="GO" id="GO:0051607">
    <property type="term" value="P:defense response to virus"/>
    <property type="evidence" value="ECO:0007669"/>
    <property type="project" value="UniProtKB-ARBA"/>
</dbReference>
<keyword evidence="8" id="KW-0677">Repeat</keyword>
<evidence type="ECO:0000259" key="16">
    <source>
        <dbReference type="Pfam" id="PF23598"/>
    </source>
</evidence>
<evidence type="ECO:0000256" key="10">
    <source>
        <dbReference type="ARBA" id="ARBA00022821"/>
    </source>
</evidence>
<keyword evidence="7" id="KW-0381">Hypersensitive response</keyword>
<evidence type="ECO:0000256" key="11">
    <source>
        <dbReference type="ARBA" id="ARBA00022840"/>
    </source>
</evidence>
<evidence type="ECO:0000256" key="1">
    <source>
        <dbReference type="ARBA" id="ARBA00002074"/>
    </source>
</evidence>
<dbReference type="PRINTS" id="PR00364">
    <property type="entry name" value="DISEASERSIST"/>
</dbReference>
<evidence type="ECO:0000256" key="2">
    <source>
        <dbReference type="ARBA" id="ARBA00004170"/>
    </source>
</evidence>
<dbReference type="GO" id="GO:0009626">
    <property type="term" value="P:plant-type hypersensitive response"/>
    <property type="evidence" value="ECO:0007669"/>
    <property type="project" value="UniProtKB-KW"/>
</dbReference>
<feature type="domain" description="Disease resistance R13L4/SHOC-2-like LRR" evidence="16">
    <location>
        <begin position="932"/>
        <end position="1219"/>
    </location>
</feature>
<dbReference type="PhylomeDB" id="A0A068UTP4"/>
<dbReference type="Pfam" id="PF23559">
    <property type="entry name" value="WHD_DRP"/>
    <property type="match status" value="1"/>
</dbReference>